<evidence type="ECO:0000259" key="1">
    <source>
        <dbReference type="Pfam" id="PF06985"/>
    </source>
</evidence>
<dbReference type="Proteomes" id="UP001140560">
    <property type="component" value="Unassembled WGS sequence"/>
</dbReference>
<dbReference type="PANTHER" id="PTHR10622">
    <property type="entry name" value="HET DOMAIN-CONTAINING PROTEIN"/>
    <property type="match status" value="1"/>
</dbReference>
<dbReference type="OrthoDB" id="674604at2759"/>
<dbReference type="InterPro" id="IPR058525">
    <property type="entry name" value="DUF8212"/>
</dbReference>
<dbReference type="Pfam" id="PF26640">
    <property type="entry name" value="DUF8212"/>
    <property type="match status" value="1"/>
</dbReference>
<dbReference type="Pfam" id="PF06985">
    <property type="entry name" value="HET"/>
    <property type="match status" value="1"/>
</dbReference>
<dbReference type="PANTHER" id="PTHR10622:SF12">
    <property type="entry name" value="HET DOMAIN-CONTAINING PROTEIN"/>
    <property type="match status" value="1"/>
</dbReference>
<evidence type="ECO:0000313" key="4">
    <source>
        <dbReference type="Proteomes" id="UP001140560"/>
    </source>
</evidence>
<evidence type="ECO:0000313" key="3">
    <source>
        <dbReference type="EMBL" id="KAJ4377237.1"/>
    </source>
</evidence>
<feature type="domain" description="Heterokaryon incompatibility" evidence="1">
    <location>
        <begin position="22"/>
        <end position="112"/>
    </location>
</feature>
<name>A0A9W8YJ55_9PLEO</name>
<dbReference type="InterPro" id="IPR010730">
    <property type="entry name" value="HET"/>
</dbReference>
<gene>
    <name evidence="3" type="ORF">N0V83_000060</name>
</gene>
<comment type="caution">
    <text evidence="3">The sequence shown here is derived from an EMBL/GenBank/DDBJ whole genome shotgun (WGS) entry which is preliminary data.</text>
</comment>
<sequence length="402" mass="46125">MRLIDTTTGVMKEFIGREIPPYAVLSHTWNSDEEVTYQEYITGGAEHKKGYDKIRKTCEIAREHEIEYAWIDTCCIDKSSSAELSEAINSMYRWYERSALCYTFLSDLSPDATLEDALGQCRWFTRGWTLQELLAPSKLFFYDSAWCYRSTKDSLATLLSSITNIDEHVLLRRWSLSYFNVAQKMSWAAGRKTTRVEDEAYCLLGIFNLHMPLLYGEEENAFRRLQEEIIRSTGDLSIFAWTLPSRDEVSVPDAAPDDRRNVLRSVQADERILCGVLAESPAEFFGCQNTMSREVGLLEISTSNDALEDIKRLASTHDWHTLDIMVELRIRKIPKSKSARFDIPDGSVVIVSFSAHASKDPTVAMGNVWTIRFSHEYYSPDCRHHAPVPSEEIWSLDIRYSV</sequence>
<evidence type="ECO:0000259" key="2">
    <source>
        <dbReference type="Pfam" id="PF26640"/>
    </source>
</evidence>
<evidence type="ECO:0008006" key="5">
    <source>
        <dbReference type="Google" id="ProtNLM"/>
    </source>
</evidence>
<organism evidence="3 4">
    <name type="scientific">Neocucurbitaria cava</name>
    <dbReference type="NCBI Taxonomy" id="798079"/>
    <lineage>
        <taxon>Eukaryota</taxon>
        <taxon>Fungi</taxon>
        <taxon>Dikarya</taxon>
        <taxon>Ascomycota</taxon>
        <taxon>Pezizomycotina</taxon>
        <taxon>Dothideomycetes</taxon>
        <taxon>Pleosporomycetidae</taxon>
        <taxon>Pleosporales</taxon>
        <taxon>Pleosporineae</taxon>
        <taxon>Cucurbitariaceae</taxon>
        <taxon>Neocucurbitaria</taxon>
    </lineage>
</organism>
<dbReference type="EMBL" id="JAPEUY010000001">
    <property type="protein sequence ID" value="KAJ4377237.1"/>
    <property type="molecule type" value="Genomic_DNA"/>
</dbReference>
<protein>
    <recommendedName>
        <fullName evidence="5">Heterokaryon incompatibility domain-containing protein</fullName>
    </recommendedName>
</protein>
<proteinExistence type="predicted"/>
<dbReference type="AlphaFoldDB" id="A0A9W8YJ55"/>
<keyword evidence="4" id="KW-1185">Reference proteome</keyword>
<feature type="domain" description="DUF8212" evidence="2">
    <location>
        <begin position="220"/>
        <end position="289"/>
    </location>
</feature>
<reference evidence="3" key="1">
    <citation type="submission" date="2022-10" db="EMBL/GenBank/DDBJ databases">
        <title>Tapping the CABI collections for fungal endophytes: first genome assemblies for Collariella, Neodidymelliopsis, Ascochyta clinopodiicola, Didymella pomorum, Didymosphaeria variabile, Neocosmospora piperis and Neocucurbitaria cava.</title>
        <authorList>
            <person name="Hill R."/>
        </authorList>
    </citation>
    <scope>NUCLEOTIDE SEQUENCE</scope>
    <source>
        <strain evidence="3">IMI 356814</strain>
    </source>
</reference>
<accession>A0A9W8YJ55</accession>